<dbReference type="SUPFAM" id="SSF55961">
    <property type="entry name" value="Bet v1-like"/>
    <property type="match status" value="1"/>
</dbReference>
<proteinExistence type="predicted"/>
<protein>
    <submittedName>
        <fullName evidence="1">Uncharacterized protein</fullName>
    </submittedName>
</protein>
<reference evidence="1" key="1">
    <citation type="journal article" date="2014" name="BMC Genomics">
        <title>Characterizing the developmental transcriptome of the oriental fruit fly, Bactrocera dorsalis (Diptera: Tephritidae) through comparative genomic analysis with Drosophila melanogaster utilizing modENCODE datasets.</title>
        <authorList>
            <person name="Geib S.M."/>
            <person name="Calla B."/>
            <person name="Hall B."/>
            <person name="Hou S."/>
            <person name="Manoukis N.C."/>
        </authorList>
    </citation>
    <scope>NUCLEOTIDE SEQUENCE</scope>
    <source>
        <strain evidence="1">Punador</strain>
    </source>
</reference>
<sequence>MYFGRRNTKSLVIGSAVLLVLYVLCANRPRKFEIDTMIYNVKPVEVWEYMSDFSKIRTLNPSVLSFKIISDSGHAHDWRYTVEYYERTSHWPHFFSKATADYIVKKTMPGEKDPTYTIESRHTTCFFKGIYCVISTSEFKCRAKGRDTYCEEDIVYQCPPFLGTICRRELENQRKTVMENLTAIFSNSG</sequence>
<dbReference type="AlphaFoldDB" id="A0A034V9C2"/>
<dbReference type="EMBL" id="GAKP01020582">
    <property type="protein sequence ID" value="JAC38370.1"/>
    <property type="molecule type" value="Transcribed_RNA"/>
</dbReference>
<accession>A0A034V9C2</accession>
<evidence type="ECO:0000313" key="1">
    <source>
        <dbReference type="EMBL" id="JAC38370.1"/>
    </source>
</evidence>
<name>A0A034V9C2_BACDO</name>
<dbReference type="OrthoDB" id="6578546at2759"/>
<dbReference type="EMBL" id="GAKP01020580">
    <property type="protein sequence ID" value="JAC38372.1"/>
    <property type="molecule type" value="Transcribed_RNA"/>
</dbReference>
<organism evidence="1">
    <name type="scientific">Bactrocera dorsalis</name>
    <name type="common">Oriental fruit fly</name>
    <name type="synonym">Dacus dorsalis</name>
    <dbReference type="NCBI Taxonomy" id="27457"/>
    <lineage>
        <taxon>Eukaryota</taxon>
        <taxon>Metazoa</taxon>
        <taxon>Ecdysozoa</taxon>
        <taxon>Arthropoda</taxon>
        <taxon>Hexapoda</taxon>
        <taxon>Insecta</taxon>
        <taxon>Pterygota</taxon>
        <taxon>Neoptera</taxon>
        <taxon>Endopterygota</taxon>
        <taxon>Diptera</taxon>
        <taxon>Brachycera</taxon>
        <taxon>Muscomorpha</taxon>
        <taxon>Tephritoidea</taxon>
        <taxon>Tephritidae</taxon>
        <taxon>Bactrocera</taxon>
        <taxon>Bactrocera</taxon>
    </lineage>
</organism>